<dbReference type="SUPFAM" id="SSF55785">
    <property type="entry name" value="PYP-like sensor domain (PAS domain)"/>
    <property type="match status" value="1"/>
</dbReference>
<dbReference type="InterPro" id="IPR043128">
    <property type="entry name" value="Rev_trsase/Diguanyl_cyclase"/>
</dbReference>
<dbReference type="Pfam" id="PF00989">
    <property type="entry name" value="PAS"/>
    <property type="match status" value="1"/>
</dbReference>
<comment type="caution">
    <text evidence="6">The sequence shown here is derived from an EMBL/GenBank/DDBJ whole genome shotgun (WGS) entry which is preliminary data.</text>
</comment>
<evidence type="ECO:0000259" key="5">
    <source>
        <dbReference type="PROSITE" id="PS50887"/>
    </source>
</evidence>
<dbReference type="SUPFAM" id="SSF55073">
    <property type="entry name" value="Nucleotide cyclase"/>
    <property type="match status" value="1"/>
</dbReference>
<dbReference type="NCBIfam" id="TIGR00229">
    <property type="entry name" value="sensory_box"/>
    <property type="match status" value="1"/>
</dbReference>
<feature type="domain" description="GGDEF" evidence="5">
    <location>
        <begin position="478"/>
        <end position="615"/>
    </location>
</feature>
<dbReference type="PANTHER" id="PTHR45138">
    <property type="entry name" value="REGULATORY COMPONENTS OF SENSORY TRANSDUCTION SYSTEM"/>
    <property type="match status" value="1"/>
</dbReference>
<dbReference type="InterPro" id="IPR000014">
    <property type="entry name" value="PAS"/>
</dbReference>
<protein>
    <recommendedName>
        <fullName evidence="1">diguanylate cyclase</fullName>
        <ecNumber evidence="1">2.7.7.65</ecNumber>
    </recommendedName>
</protein>
<dbReference type="InterPro" id="IPR050469">
    <property type="entry name" value="Diguanylate_Cyclase"/>
</dbReference>
<dbReference type="CDD" id="cd01949">
    <property type="entry name" value="GGDEF"/>
    <property type="match status" value="1"/>
</dbReference>
<organism evidence="6 7">
    <name type="scientific">Agrobacterium larrymoorei</name>
    <dbReference type="NCBI Taxonomy" id="160699"/>
    <lineage>
        <taxon>Bacteria</taxon>
        <taxon>Pseudomonadati</taxon>
        <taxon>Pseudomonadota</taxon>
        <taxon>Alphaproteobacteria</taxon>
        <taxon>Hyphomicrobiales</taxon>
        <taxon>Rhizobiaceae</taxon>
        <taxon>Rhizobium/Agrobacterium group</taxon>
        <taxon>Agrobacterium</taxon>
    </lineage>
</organism>
<accession>A0ABU0UHQ0</accession>
<dbReference type="EC" id="2.7.7.65" evidence="1"/>
<dbReference type="Pfam" id="PF00990">
    <property type="entry name" value="GGDEF"/>
    <property type="match status" value="1"/>
</dbReference>
<feature type="domain" description="PAC" evidence="4">
    <location>
        <begin position="390"/>
        <end position="446"/>
    </location>
</feature>
<dbReference type="CDD" id="cd12915">
    <property type="entry name" value="PDC2_DGC_like"/>
    <property type="match status" value="1"/>
</dbReference>
<dbReference type="SMART" id="SM00086">
    <property type="entry name" value="PAC"/>
    <property type="match status" value="1"/>
</dbReference>
<dbReference type="SMART" id="SM00267">
    <property type="entry name" value="GGDEF"/>
    <property type="match status" value="1"/>
</dbReference>
<dbReference type="InterPro" id="IPR000160">
    <property type="entry name" value="GGDEF_dom"/>
</dbReference>
<dbReference type="InterPro" id="IPR035965">
    <property type="entry name" value="PAS-like_dom_sf"/>
</dbReference>
<dbReference type="InterPro" id="IPR029787">
    <property type="entry name" value="Nucleotide_cyclase"/>
</dbReference>
<dbReference type="InterPro" id="IPR013767">
    <property type="entry name" value="PAS_fold"/>
</dbReference>
<comment type="catalytic activity">
    <reaction evidence="2">
        <text>2 GTP = 3',3'-c-di-GMP + 2 diphosphate</text>
        <dbReference type="Rhea" id="RHEA:24898"/>
        <dbReference type="ChEBI" id="CHEBI:33019"/>
        <dbReference type="ChEBI" id="CHEBI:37565"/>
        <dbReference type="ChEBI" id="CHEBI:58805"/>
        <dbReference type="EC" id="2.7.7.65"/>
    </reaction>
</comment>
<dbReference type="InterPro" id="IPR000700">
    <property type="entry name" value="PAS-assoc_C"/>
</dbReference>
<dbReference type="Proteomes" id="UP001224781">
    <property type="component" value="Unassembled WGS sequence"/>
</dbReference>
<dbReference type="Pfam" id="PF22588">
    <property type="entry name" value="dCache_1_like"/>
    <property type="match status" value="1"/>
</dbReference>
<dbReference type="InterPro" id="IPR054327">
    <property type="entry name" value="His-kinase-like_sensor"/>
</dbReference>
<dbReference type="PROSITE" id="PS50887">
    <property type="entry name" value="GGDEF"/>
    <property type="match status" value="1"/>
</dbReference>
<proteinExistence type="predicted"/>
<sequence>MKKRSRLRLAVVLAVGAVFACLGTWTEYTNWQRLVQNANNRQMETARAMALHTDDLMALAQQPLNDLSAHAREALGDESKTQLLFEEMLHVVKTSPLLRSLAYADAQGRLLQSTFAANSAGIDLSNREYFQFHKANVSTQARFGLPSQSQTNGRWFLPISQRIDNPDGSLAGVMIATIDMDHFSHFIETFGVNEENAFALLREDGAILLRLPMDLKAMGANIADSALYRDEIMKKLRGNYEYVSRFDGAKRISGFYRSPETGVTAIAAQTKDSIFADWLKQSKYPWLSIVLAYLIGTAMAVRWIRQIELREIWDQKVAAREAEFRLIANASTDVIEKISLAGIRQYVSPAAERIFEQSTESVIGTSVLDNRDDQTRSTWEQALAKVRLGSSTESILYRHQRMDGTTIWLESVISCVRADDSNEPDGIVVITRDVTRHQMMKQELNALATTDELTRLFNKRYFNTQLSAMLTAARADQQSVSLILLDLDRFKVYNDTYGHLAGDCALRDVAAVIPSQLIGTGGLAARYGGEELVVLLPNIGAEETARIAENIRKAVAALNIAHAENLPWGHVTVSCGYATALPSQSLSENDLIAQADRALYRAKAAGRNQSQDCEDNGERKRVRSRS</sequence>
<evidence type="ECO:0000256" key="3">
    <source>
        <dbReference type="SAM" id="MobiDB-lite"/>
    </source>
</evidence>
<feature type="region of interest" description="Disordered" evidence="3">
    <location>
        <begin position="603"/>
        <end position="626"/>
    </location>
</feature>
<dbReference type="PROSITE" id="PS50113">
    <property type="entry name" value="PAC"/>
    <property type="match status" value="1"/>
</dbReference>
<dbReference type="CDD" id="cd00130">
    <property type="entry name" value="PAS"/>
    <property type="match status" value="1"/>
</dbReference>
<evidence type="ECO:0000313" key="7">
    <source>
        <dbReference type="Proteomes" id="UP001224781"/>
    </source>
</evidence>
<evidence type="ECO:0000256" key="1">
    <source>
        <dbReference type="ARBA" id="ARBA00012528"/>
    </source>
</evidence>
<dbReference type="PROSITE" id="PS51257">
    <property type="entry name" value="PROKAR_LIPOPROTEIN"/>
    <property type="match status" value="1"/>
</dbReference>
<gene>
    <name evidence="6" type="ORF">QE408_001584</name>
</gene>
<dbReference type="EMBL" id="JAUTBL010000001">
    <property type="protein sequence ID" value="MDQ1184462.1"/>
    <property type="molecule type" value="Genomic_DNA"/>
</dbReference>
<evidence type="ECO:0000313" key="6">
    <source>
        <dbReference type="EMBL" id="MDQ1184462.1"/>
    </source>
</evidence>
<dbReference type="Gene3D" id="3.30.70.270">
    <property type="match status" value="1"/>
</dbReference>
<dbReference type="NCBIfam" id="TIGR00254">
    <property type="entry name" value="GGDEF"/>
    <property type="match status" value="1"/>
</dbReference>
<reference evidence="6 7" key="1">
    <citation type="submission" date="2023-07" db="EMBL/GenBank/DDBJ databases">
        <title>Functional and genomic diversity of the sorghum phyllosphere microbiome.</title>
        <authorList>
            <person name="Shade A."/>
        </authorList>
    </citation>
    <scope>NUCLEOTIDE SEQUENCE [LARGE SCALE GENOMIC DNA]</scope>
    <source>
        <strain evidence="6 7">SORGH_AS_1126</strain>
    </source>
</reference>
<evidence type="ECO:0000259" key="4">
    <source>
        <dbReference type="PROSITE" id="PS50113"/>
    </source>
</evidence>
<keyword evidence="7" id="KW-1185">Reference proteome</keyword>
<dbReference type="Gene3D" id="3.30.450.20">
    <property type="entry name" value="PAS domain"/>
    <property type="match status" value="3"/>
</dbReference>
<dbReference type="PANTHER" id="PTHR45138:SF9">
    <property type="entry name" value="DIGUANYLATE CYCLASE DGCM-RELATED"/>
    <property type="match status" value="1"/>
</dbReference>
<name>A0ABU0UHQ0_9HYPH</name>
<dbReference type="InterPro" id="IPR001610">
    <property type="entry name" value="PAC"/>
</dbReference>
<dbReference type="CDD" id="cd12914">
    <property type="entry name" value="PDC1_DGC_like"/>
    <property type="match status" value="1"/>
</dbReference>
<evidence type="ECO:0000256" key="2">
    <source>
        <dbReference type="ARBA" id="ARBA00034247"/>
    </source>
</evidence>